<name>A0A1J1J1D2_9DIPT</name>
<dbReference type="Proteomes" id="UP000183832">
    <property type="component" value="Unassembled WGS sequence"/>
</dbReference>
<gene>
    <name evidence="2" type="ORF">CLUMA_CG019206</name>
</gene>
<evidence type="ECO:0000313" key="2">
    <source>
        <dbReference type="EMBL" id="CRL06253.1"/>
    </source>
</evidence>
<proteinExistence type="predicted"/>
<dbReference type="EMBL" id="CVRI01000066">
    <property type="protein sequence ID" value="CRL06253.1"/>
    <property type="molecule type" value="Genomic_DNA"/>
</dbReference>
<evidence type="ECO:0000313" key="3">
    <source>
        <dbReference type="Proteomes" id="UP000183832"/>
    </source>
</evidence>
<protein>
    <submittedName>
        <fullName evidence="2">CLUMA_CG019206, isoform A</fullName>
    </submittedName>
</protein>
<feature type="region of interest" description="Disordered" evidence="1">
    <location>
        <begin position="89"/>
        <end position="118"/>
    </location>
</feature>
<accession>A0A1J1J1D2</accession>
<feature type="compositionally biased region" description="Basic and acidic residues" evidence="1">
    <location>
        <begin position="104"/>
        <end position="118"/>
    </location>
</feature>
<organism evidence="2 3">
    <name type="scientific">Clunio marinus</name>
    <dbReference type="NCBI Taxonomy" id="568069"/>
    <lineage>
        <taxon>Eukaryota</taxon>
        <taxon>Metazoa</taxon>
        <taxon>Ecdysozoa</taxon>
        <taxon>Arthropoda</taxon>
        <taxon>Hexapoda</taxon>
        <taxon>Insecta</taxon>
        <taxon>Pterygota</taxon>
        <taxon>Neoptera</taxon>
        <taxon>Endopterygota</taxon>
        <taxon>Diptera</taxon>
        <taxon>Nematocera</taxon>
        <taxon>Chironomoidea</taxon>
        <taxon>Chironomidae</taxon>
        <taxon>Clunio</taxon>
    </lineage>
</organism>
<evidence type="ECO:0000256" key="1">
    <source>
        <dbReference type="SAM" id="MobiDB-lite"/>
    </source>
</evidence>
<reference evidence="2 3" key="1">
    <citation type="submission" date="2015-04" db="EMBL/GenBank/DDBJ databases">
        <authorList>
            <person name="Syromyatnikov M.Y."/>
            <person name="Popov V.N."/>
        </authorList>
    </citation>
    <scope>NUCLEOTIDE SEQUENCE [LARGE SCALE GENOMIC DNA]</scope>
</reference>
<dbReference type="AlphaFoldDB" id="A0A1J1J1D2"/>
<sequence>MIFSMIGVEIKLEIILETLRYHRNLKPHLKSEKRTQVETFGTRKAFLINFPLQVNINESTLAQHKQEVKTETINQLKENRIFQAALQPRIKQSKISSSAYSSAEEEKRKEIPNNGERN</sequence>
<feature type="compositionally biased region" description="Low complexity" evidence="1">
    <location>
        <begin position="93"/>
        <end position="102"/>
    </location>
</feature>
<keyword evidence="3" id="KW-1185">Reference proteome</keyword>